<dbReference type="Gene3D" id="1.10.10.10">
    <property type="entry name" value="Winged helix-like DNA-binding domain superfamily/Winged helix DNA-binding domain"/>
    <property type="match status" value="1"/>
</dbReference>
<keyword evidence="1" id="KW-0805">Transcription regulation</keyword>
<evidence type="ECO:0000256" key="1">
    <source>
        <dbReference type="ARBA" id="ARBA00023015"/>
    </source>
</evidence>
<dbReference type="GO" id="GO:0005829">
    <property type="term" value="C:cytosol"/>
    <property type="evidence" value="ECO:0007669"/>
    <property type="project" value="TreeGrafter"/>
</dbReference>
<dbReference type="SUPFAM" id="SSF54909">
    <property type="entry name" value="Dimeric alpha+beta barrel"/>
    <property type="match status" value="1"/>
</dbReference>
<dbReference type="AlphaFoldDB" id="A0A5B8VLG2"/>
<dbReference type="PRINTS" id="PR00033">
    <property type="entry name" value="HTHASNC"/>
</dbReference>
<proteinExistence type="predicted"/>
<dbReference type="RefSeq" id="WP_146782557.1">
    <property type="nucleotide sequence ID" value="NZ_CP042434.1"/>
</dbReference>
<dbReference type="GO" id="GO:0006355">
    <property type="term" value="P:regulation of DNA-templated transcription"/>
    <property type="evidence" value="ECO:0007669"/>
    <property type="project" value="UniProtKB-ARBA"/>
</dbReference>
<keyword evidence="2" id="KW-0238">DNA-binding</keyword>
<dbReference type="InterPro" id="IPR011991">
    <property type="entry name" value="ArsR-like_HTH"/>
</dbReference>
<evidence type="ECO:0000313" key="5">
    <source>
        <dbReference type="EMBL" id="QEC72350.1"/>
    </source>
</evidence>
<dbReference type="InterPro" id="IPR036388">
    <property type="entry name" value="WH-like_DNA-bd_sf"/>
</dbReference>
<reference evidence="5 6" key="1">
    <citation type="journal article" date="2017" name="Int. J. Syst. Evol. Microbiol.">
        <title>Arachidicoccus ginsenosidivorans sp. nov., with ginsenoside-converting activity isolated from ginseng cultivating soil.</title>
        <authorList>
            <person name="Siddiqi M.Z."/>
            <person name="Aslam Z."/>
            <person name="Im W.T."/>
        </authorList>
    </citation>
    <scope>NUCLEOTIDE SEQUENCE [LARGE SCALE GENOMIC DNA]</scope>
    <source>
        <strain evidence="5 6">Gsoil 809</strain>
    </source>
</reference>
<evidence type="ECO:0000256" key="3">
    <source>
        <dbReference type="ARBA" id="ARBA00023163"/>
    </source>
</evidence>
<dbReference type="Gene3D" id="3.30.70.920">
    <property type="match status" value="1"/>
</dbReference>
<dbReference type="PROSITE" id="PS50956">
    <property type="entry name" value="HTH_ASNC_2"/>
    <property type="match status" value="1"/>
</dbReference>
<evidence type="ECO:0000256" key="2">
    <source>
        <dbReference type="ARBA" id="ARBA00023125"/>
    </source>
</evidence>
<dbReference type="Pfam" id="PF01037">
    <property type="entry name" value="AsnC_trans_reg"/>
    <property type="match status" value="1"/>
</dbReference>
<dbReference type="PANTHER" id="PTHR30154">
    <property type="entry name" value="LEUCINE-RESPONSIVE REGULATORY PROTEIN"/>
    <property type="match status" value="1"/>
</dbReference>
<organism evidence="5 6">
    <name type="scientific">Arachidicoccus ginsenosidivorans</name>
    <dbReference type="NCBI Taxonomy" id="496057"/>
    <lineage>
        <taxon>Bacteria</taxon>
        <taxon>Pseudomonadati</taxon>
        <taxon>Bacteroidota</taxon>
        <taxon>Chitinophagia</taxon>
        <taxon>Chitinophagales</taxon>
        <taxon>Chitinophagaceae</taxon>
        <taxon>Arachidicoccus</taxon>
    </lineage>
</organism>
<dbReference type="OrthoDB" id="9800326at2"/>
<evidence type="ECO:0000313" key="6">
    <source>
        <dbReference type="Proteomes" id="UP000321291"/>
    </source>
</evidence>
<dbReference type="InterPro" id="IPR019888">
    <property type="entry name" value="Tscrpt_reg_AsnC-like"/>
</dbReference>
<accession>A0A5B8VLG2</accession>
<dbReference type="InterPro" id="IPR036390">
    <property type="entry name" value="WH_DNA-bd_sf"/>
</dbReference>
<keyword evidence="6" id="KW-1185">Reference proteome</keyword>
<dbReference type="SUPFAM" id="SSF46785">
    <property type="entry name" value="Winged helix' DNA-binding domain"/>
    <property type="match status" value="1"/>
</dbReference>
<dbReference type="CDD" id="cd00090">
    <property type="entry name" value="HTH_ARSR"/>
    <property type="match status" value="1"/>
</dbReference>
<dbReference type="Pfam" id="PF13412">
    <property type="entry name" value="HTH_24"/>
    <property type="match status" value="1"/>
</dbReference>
<protein>
    <submittedName>
        <fullName evidence="5">Lrp/AsnC family transcriptional regulator</fullName>
    </submittedName>
</protein>
<dbReference type="SMART" id="SM00344">
    <property type="entry name" value="HTH_ASNC"/>
    <property type="match status" value="1"/>
</dbReference>
<name>A0A5B8VLG2_9BACT</name>
<dbReference type="GO" id="GO:0043565">
    <property type="term" value="F:sequence-specific DNA binding"/>
    <property type="evidence" value="ECO:0007669"/>
    <property type="project" value="InterPro"/>
</dbReference>
<keyword evidence="3" id="KW-0804">Transcription</keyword>
<dbReference type="InterPro" id="IPR019887">
    <property type="entry name" value="Tscrpt_reg_AsnC/Lrp_C"/>
</dbReference>
<dbReference type="EMBL" id="CP042434">
    <property type="protein sequence ID" value="QEC72350.1"/>
    <property type="molecule type" value="Genomic_DNA"/>
</dbReference>
<evidence type="ECO:0000259" key="4">
    <source>
        <dbReference type="PROSITE" id="PS50956"/>
    </source>
</evidence>
<dbReference type="InterPro" id="IPR011008">
    <property type="entry name" value="Dimeric_a/b-barrel"/>
</dbReference>
<dbReference type="Proteomes" id="UP000321291">
    <property type="component" value="Chromosome"/>
</dbReference>
<dbReference type="GO" id="GO:0043200">
    <property type="term" value="P:response to amino acid"/>
    <property type="evidence" value="ECO:0007669"/>
    <property type="project" value="TreeGrafter"/>
</dbReference>
<dbReference type="KEGG" id="agi:FSB73_12385"/>
<sequence>MPEEQLLDQTDQQILKILQENAELTSKEVAAQVNKSTAAVHERIRKLKKEGYIKKIVAILDRKKINKNLVAFCHVLLYNHSSSTLQTFEQSVIQMPEVLECLQMTGTFDFILRVAVKDMDDYQHFYRNKLAALPNVTTVQSFFILSEAKSDFGYRL</sequence>
<feature type="domain" description="HTH asnC-type" evidence="4">
    <location>
        <begin position="7"/>
        <end position="68"/>
    </location>
</feature>
<dbReference type="InterPro" id="IPR000485">
    <property type="entry name" value="AsnC-type_HTH_dom"/>
</dbReference>
<gene>
    <name evidence="5" type="ORF">FSB73_12385</name>
</gene>
<dbReference type="PANTHER" id="PTHR30154:SF34">
    <property type="entry name" value="TRANSCRIPTIONAL REGULATOR AZLB"/>
    <property type="match status" value="1"/>
</dbReference>